<dbReference type="Gene3D" id="2.60.40.3760">
    <property type="match status" value="4"/>
</dbReference>
<protein>
    <submittedName>
        <fullName evidence="1">Uncharacterized protein</fullName>
    </submittedName>
</protein>
<dbReference type="RefSeq" id="WP_234541636.1">
    <property type="nucleotide sequence ID" value="NZ_CAKMAB010000061.1"/>
</dbReference>
<reference evidence="1" key="1">
    <citation type="submission" date="2021-12" db="EMBL/GenBank/DDBJ databases">
        <authorList>
            <person name="Criscuolo A."/>
        </authorList>
    </citation>
    <scope>NUCLEOTIDE SEQUENCE</scope>
    <source>
        <strain evidence="1">CIP111894</strain>
    </source>
</reference>
<comment type="caution">
    <text evidence="1">The sequence shown here is derived from an EMBL/GenBank/DDBJ whole genome shotgun (WGS) entry which is preliminary data.</text>
</comment>
<dbReference type="Proteomes" id="UP000838749">
    <property type="component" value="Unassembled WGS sequence"/>
</dbReference>
<sequence length="472" mass="53340">MKILKTTMLLLGVLVVFLGYGDFIPTASAQDTTYANYIMVDISSNSKPQTLYVYNQGRLENEIYPDNSTIQYTYDRNGNLIKKSKGYSSTSHVFSSSALSYDIYLKGVSDSIQQVTFPTWTEQGGQDDLEWIAGERLTNGLWKGTVVLAKHGKETGQYNTHIYADGKAVSGLTATVQNNIRVISPQEVSLADRYYEIFVEGIASNVREIRFPTWTDYNWQDDLVNPWIIGEKVNETTWKIRIPFSSHNYETGSYITHIYAFDKYGNMEMLGGTSVNVKGGTGGSKETDISGVSYDVFIYGVDPQTQKVQFPTWTANKDQDDLEWIEGIKVANGVWKGTVVYSNHHSETGRYITHIYADGKYSGAWVFDVTNNTRITAPSVAYMSSSFYDITIEGVPSSVTDVRFPTWTVSNGQDDLEDPWIKGERLSPTSWRIRIPFFKHNNETGTYVTHIYSYDAYMNRMMIGDISVEVKK</sequence>
<name>A0ABN8FNI5_9BACL</name>
<dbReference type="EMBL" id="CAKMAB010000061">
    <property type="protein sequence ID" value="CAH1059590.1"/>
    <property type="molecule type" value="Genomic_DNA"/>
</dbReference>
<accession>A0ABN8FNI5</accession>
<dbReference type="InterPro" id="IPR013688">
    <property type="entry name" value="GBS_Bsp-like"/>
</dbReference>
<gene>
    <name evidence="1" type="ORF">PAECIP111894_05802</name>
</gene>
<dbReference type="Pfam" id="PF08481">
    <property type="entry name" value="GBS_Bsp-like"/>
    <property type="match status" value="4"/>
</dbReference>
<proteinExistence type="predicted"/>
<organism evidence="1 2">
    <name type="scientific">Paenibacillus pseudetheri</name>
    <dbReference type="NCBI Taxonomy" id="2897682"/>
    <lineage>
        <taxon>Bacteria</taxon>
        <taxon>Bacillati</taxon>
        <taxon>Bacillota</taxon>
        <taxon>Bacilli</taxon>
        <taxon>Bacillales</taxon>
        <taxon>Paenibacillaceae</taxon>
        <taxon>Paenibacillus</taxon>
    </lineage>
</organism>
<evidence type="ECO:0000313" key="1">
    <source>
        <dbReference type="EMBL" id="CAH1059590.1"/>
    </source>
</evidence>
<evidence type="ECO:0000313" key="2">
    <source>
        <dbReference type="Proteomes" id="UP000838749"/>
    </source>
</evidence>
<keyword evidence="2" id="KW-1185">Reference proteome</keyword>